<feature type="transmembrane region" description="Helical" evidence="2">
    <location>
        <begin position="184"/>
        <end position="204"/>
    </location>
</feature>
<feature type="transmembrane region" description="Helical" evidence="2">
    <location>
        <begin position="46"/>
        <end position="71"/>
    </location>
</feature>
<evidence type="ECO:0000256" key="1">
    <source>
        <dbReference type="SAM" id="MobiDB-lite"/>
    </source>
</evidence>
<accession>A0A841D7N5</accession>
<keyword evidence="2" id="KW-0472">Membrane</keyword>
<keyword evidence="2" id="KW-1133">Transmembrane helix</keyword>
<feature type="transmembrane region" description="Helical" evidence="2">
    <location>
        <begin position="149"/>
        <end position="172"/>
    </location>
</feature>
<dbReference type="Proteomes" id="UP000562352">
    <property type="component" value="Unassembled WGS sequence"/>
</dbReference>
<proteinExistence type="predicted"/>
<organism evidence="3 4">
    <name type="scientific">Planomonospora venezuelensis</name>
    <dbReference type="NCBI Taxonomy" id="1999"/>
    <lineage>
        <taxon>Bacteria</taxon>
        <taxon>Bacillati</taxon>
        <taxon>Actinomycetota</taxon>
        <taxon>Actinomycetes</taxon>
        <taxon>Streptosporangiales</taxon>
        <taxon>Streptosporangiaceae</taxon>
        <taxon>Planomonospora</taxon>
    </lineage>
</organism>
<keyword evidence="2" id="KW-0812">Transmembrane</keyword>
<evidence type="ECO:0000256" key="2">
    <source>
        <dbReference type="SAM" id="Phobius"/>
    </source>
</evidence>
<gene>
    <name evidence="3" type="ORF">FHS22_005532</name>
</gene>
<protein>
    <submittedName>
        <fullName evidence="3">Uncharacterized protein</fullName>
    </submittedName>
</protein>
<reference evidence="3 4" key="1">
    <citation type="submission" date="2020-08" db="EMBL/GenBank/DDBJ databases">
        <title>Genomic Encyclopedia of Type Strains, Phase III (KMG-III): the genomes of soil and plant-associated and newly described type strains.</title>
        <authorList>
            <person name="Whitman W."/>
        </authorList>
    </citation>
    <scope>NUCLEOTIDE SEQUENCE [LARGE SCALE GENOMIC DNA]</scope>
    <source>
        <strain evidence="3 4">CECT 3303</strain>
    </source>
</reference>
<dbReference type="EMBL" id="JACHJJ010000022">
    <property type="protein sequence ID" value="MBB5966241.1"/>
    <property type="molecule type" value="Genomic_DNA"/>
</dbReference>
<sequence>MTSRSGKGSAPGKSARNRRPAPARKNTPARRGAPGRAVRDGLAGRVAGPAGALFLAGLMVYLACTVVATALPDLEIALGSRGTPGTAEVLSCESLGRGRYDCDARFTFDDPARGPIVAGTVPDALAGEVFPAALTPEGDRVVPTGARGVWASVGLLALAPFCLSFIPAMLLFGFEARRGLRASVIGACAVSALSFVLCGAGLFLGS</sequence>
<keyword evidence="4" id="KW-1185">Reference proteome</keyword>
<feature type="region of interest" description="Disordered" evidence="1">
    <location>
        <begin position="1"/>
        <end position="37"/>
    </location>
</feature>
<evidence type="ECO:0000313" key="4">
    <source>
        <dbReference type="Proteomes" id="UP000562352"/>
    </source>
</evidence>
<dbReference type="RefSeq" id="WP_184946204.1">
    <property type="nucleotide sequence ID" value="NZ_BAAAWZ010000001.1"/>
</dbReference>
<comment type="caution">
    <text evidence="3">The sequence shown here is derived from an EMBL/GenBank/DDBJ whole genome shotgun (WGS) entry which is preliminary data.</text>
</comment>
<dbReference type="AlphaFoldDB" id="A0A841D7N5"/>
<feature type="compositionally biased region" description="Low complexity" evidence="1">
    <location>
        <begin position="23"/>
        <end position="36"/>
    </location>
</feature>
<name>A0A841D7N5_PLAVE</name>
<evidence type="ECO:0000313" key="3">
    <source>
        <dbReference type="EMBL" id="MBB5966241.1"/>
    </source>
</evidence>